<dbReference type="OrthoDB" id="8448879at2"/>
<evidence type="ECO:0000313" key="3">
    <source>
        <dbReference type="EMBL" id="ODS02287.1"/>
    </source>
</evidence>
<comment type="caution">
    <text evidence="3">The sequence shown here is derived from an EMBL/GenBank/DDBJ whole genome shotgun (WGS) entry which is preliminary data.</text>
</comment>
<keyword evidence="4" id="KW-1185">Reference proteome</keyword>
<feature type="region of interest" description="Disordered" evidence="1">
    <location>
        <begin position="32"/>
        <end position="100"/>
    </location>
</feature>
<feature type="chain" id="PRO_5009139151" evidence="2">
    <location>
        <begin position="26"/>
        <end position="100"/>
    </location>
</feature>
<dbReference type="RefSeq" id="WP_069624531.1">
    <property type="nucleotide sequence ID" value="NZ_LPWD01000348.1"/>
</dbReference>
<gene>
    <name evidence="3" type="ORF">AUC71_16110</name>
</gene>
<name>A0A1E3WB17_9HYPH</name>
<accession>A0A1E3WB17</accession>
<reference evidence="3 4" key="1">
    <citation type="journal article" date="2016" name="Environ. Microbiol.">
        <title>New Methyloceanibacter diversity from North Sea sediments includes methanotroph containing solely the soluble methane monooxygenase.</title>
        <authorList>
            <person name="Vekeman B."/>
            <person name="Kerckhof F.M."/>
            <person name="Cremers G."/>
            <person name="de Vos P."/>
            <person name="Vandamme P."/>
            <person name="Boon N."/>
            <person name="Op den Camp H.J."/>
            <person name="Heylen K."/>
        </authorList>
    </citation>
    <scope>NUCLEOTIDE SEQUENCE [LARGE SCALE GENOMIC DNA]</scope>
    <source>
        <strain evidence="3 4">R-67177</strain>
    </source>
</reference>
<feature type="signal peptide" evidence="2">
    <location>
        <begin position="1"/>
        <end position="25"/>
    </location>
</feature>
<dbReference type="AlphaFoldDB" id="A0A1E3WB17"/>
<dbReference type="EMBL" id="LPWD01000348">
    <property type="protein sequence ID" value="ODS02287.1"/>
    <property type="molecule type" value="Genomic_DNA"/>
</dbReference>
<dbReference type="Proteomes" id="UP000095042">
    <property type="component" value="Unassembled WGS sequence"/>
</dbReference>
<evidence type="ECO:0000256" key="2">
    <source>
        <dbReference type="SAM" id="SignalP"/>
    </source>
</evidence>
<proteinExistence type="predicted"/>
<evidence type="ECO:0000313" key="4">
    <source>
        <dbReference type="Proteomes" id="UP000095042"/>
    </source>
</evidence>
<keyword evidence="2" id="KW-0732">Signal</keyword>
<evidence type="ECO:0000256" key="1">
    <source>
        <dbReference type="SAM" id="MobiDB-lite"/>
    </source>
</evidence>
<sequence length="100" mass="10520">MLTLPTLSKALPLAALLVAASVGLALESAVAQQQERSQGSGQGLFQKPHRGPAIGGTSWTLSDVWGEPKMPEQSMDNPGYDYPPGGYDLNGPPSRSPYPN</sequence>
<protein>
    <submittedName>
        <fullName evidence="3">Uncharacterized protein</fullName>
    </submittedName>
</protein>
<organism evidence="3 4">
    <name type="scientific">Methyloceanibacter marginalis</name>
    <dbReference type="NCBI Taxonomy" id="1774971"/>
    <lineage>
        <taxon>Bacteria</taxon>
        <taxon>Pseudomonadati</taxon>
        <taxon>Pseudomonadota</taxon>
        <taxon>Alphaproteobacteria</taxon>
        <taxon>Hyphomicrobiales</taxon>
        <taxon>Hyphomicrobiaceae</taxon>
        <taxon>Methyloceanibacter</taxon>
    </lineage>
</organism>